<dbReference type="Proteomes" id="UP000481153">
    <property type="component" value="Unassembled WGS sequence"/>
</dbReference>
<evidence type="ECO:0000313" key="2">
    <source>
        <dbReference type="EMBL" id="KAF0741568.1"/>
    </source>
</evidence>
<evidence type="ECO:0000313" key="3">
    <source>
        <dbReference type="Proteomes" id="UP000481153"/>
    </source>
</evidence>
<feature type="region of interest" description="Disordered" evidence="1">
    <location>
        <begin position="1"/>
        <end position="36"/>
    </location>
</feature>
<comment type="caution">
    <text evidence="2">The sequence shown here is derived from an EMBL/GenBank/DDBJ whole genome shotgun (WGS) entry which is preliminary data.</text>
</comment>
<gene>
    <name evidence="2" type="ORF">Ae201684_003249</name>
</gene>
<reference evidence="2 3" key="1">
    <citation type="submission" date="2019-07" db="EMBL/GenBank/DDBJ databases">
        <title>Genomics analysis of Aphanomyces spp. identifies a new class of oomycete effector associated with host adaptation.</title>
        <authorList>
            <person name="Gaulin E."/>
        </authorList>
    </citation>
    <scope>NUCLEOTIDE SEQUENCE [LARGE SCALE GENOMIC DNA]</scope>
    <source>
        <strain evidence="2 3">ATCC 201684</strain>
    </source>
</reference>
<feature type="region of interest" description="Disordered" evidence="1">
    <location>
        <begin position="49"/>
        <end position="96"/>
    </location>
</feature>
<accession>A0A6G0XMY0</accession>
<sequence>MSKRESDELKDGESSPKKRVRCAGPGSSKIPVLPSFTVKSEVPPTLYAFGARVVPPKDDKQKKEARSKDSKKDDVSRRASKKDESSNTVNEKHAALLKHSSELMEKAENFKLQAEIELLNAKLAQAEEREKKQGARNKMLSGVNKTQQEQIKTQQEQMKDLLEQVKSLTDQNQSLVAKLKEPQDKKEKAKVEASKQSSDDISEDDSKTVQELFESLSGGFKVGKEIEAFFRDVLEELD</sequence>
<keyword evidence="3" id="KW-1185">Reference proteome</keyword>
<feature type="region of interest" description="Disordered" evidence="1">
    <location>
        <begin position="173"/>
        <end position="208"/>
    </location>
</feature>
<proteinExistence type="predicted"/>
<evidence type="ECO:0000256" key="1">
    <source>
        <dbReference type="SAM" id="MobiDB-lite"/>
    </source>
</evidence>
<dbReference type="EMBL" id="VJMJ01000036">
    <property type="protein sequence ID" value="KAF0741568.1"/>
    <property type="molecule type" value="Genomic_DNA"/>
</dbReference>
<name>A0A6G0XMY0_9STRA</name>
<organism evidence="2 3">
    <name type="scientific">Aphanomyces euteiches</name>
    <dbReference type="NCBI Taxonomy" id="100861"/>
    <lineage>
        <taxon>Eukaryota</taxon>
        <taxon>Sar</taxon>
        <taxon>Stramenopiles</taxon>
        <taxon>Oomycota</taxon>
        <taxon>Saprolegniomycetes</taxon>
        <taxon>Saprolegniales</taxon>
        <taxon>Verrucalvaceae</taxon>
        <taxon>Aphanomyces</taxon>
    </lineage>
</organism>
<dbReference type="AlphaFoldDB" id="A0A6G0XMY0"/>
<feature type="compositionally biased region" description="Low complexity" evidence="1">
    <location>
        <begin position="145"/>
        <end position="155"/>
    </location>
</feature>
<protein>
    <submittedName>
        <fullName evidence="2">Uncharacterized protein</fullName>
    </submittedName>
</protein>
<feature type="compositionally biased region" description="Basic and acidic residues" evidence="1">
    <location>
        <begin position="178"/>
        <end position="193"/>
    </location>
</feature>
<dbReference type="VEuPathDB" id="FungiDB:AeMF1_006130"/>
<feature type="compositionally biased region" description="Basic and acidic residues" evidence="1">
    <location>
        <begin position="1"/>
        <end position="16"/>
    </location>
</feature>
<feature type="compositionally biased region" description="Basic and acidic residues" evidence="1">
    <location>
        <begin position="55"/>
        <end position="96"/>
    </location>
</feature>
<feature type="region of interest" description="Disordered" evidence="1">
    <location>
        <begin position="127"/>
        <end position="155"/>
    </location>
</feature>